<sequence length="198" mass="21320">MNRMPPRRRRTVTSDEHSLWRMAMRDTDPLPGRALPDAPASSPAAGALPVEVAGLPVADGSAGRGAGLPVSGHRNRLPALDPASPPGLDRRTDDRMRRGRLGIDGRIDLHGMTQSQAHAALNSFILRGWHEQRRMVLVITGKGSAGKGSGGQGAGILRQVVPRWLNESPLRPLVLAIQRAQPKDGGDGALYVLLKRRR</sequence>
<keyword evidence="4" id="KW-1185">Reference proteome</keyword>
<reference evidence="3" key="1">
    <citation type="submission" date="2021-02" db="EMBL/GenBank/DDBJ databases">
        <title>Skermanella TT6 skin isolate.</title>
        <authorList>
            <person name="Lee K."/>
            <person name="Ganzorig M."/>
        </authorList>
    </citation>
    <scope>NUCLEOTIDE SEQUENCE</scope>
    <source>
        <strain evidence="3">TT6</strain>
    </source>
</reference>
<dbReference type="SMART" id="SM00463">
    <property type="entry name" value="SMR"/>
    <property type="match status" value="1"/>
</dbReference>
<evidence type="ECO:0000313" key="4">
    <source>
        <dbReference type="Proteomes" id="UP000595197"/>
    </source>
</evidence>
<dbReference type="SUPFAM" id="SSF160443">
    <property type="entry name" value="SMR domain-like"/>
    <property type="match status" value="1"/>
</dbReference>
<feature type="region of interest" description="Disordered" evidence="1">
    <location>
        <begin position="1"/>
        <end position="45"/>
    </location>
</feature>
<feature type="region of interest" description="Disordered" evidence="1">
    <location>
        <begin position="63"/>
        <end position="95"/>
    </location>
</feature>
<organism evidence="3 4">
    <name type="scientific">Skermanella cutis</name>
    <dbReference type="NCBI Taxonomy" id="2775420"/>
    <lineage>
        <taxon>Bacteria</taxon>
        <taxon>Pseudomonadati</taxon>
        <taxon>Pseudomonadota</taxon>
        <taxon>Alphaproteobacteria</taxon>
        <taxon>Rhodospirillales</taxon>
        <taxon>Azospirillaceae</taxon>
        <taxon>Skermanella</taxon>
    </lineage>
</organism>
<dbReference type="PANTHER" id="PTHR35562:SF2">
    <property type="entry name" value="DNA ENDONUCLEASE SMRA-RELATED"/>
    <property type="match status" value="1"/>
</dbReference>
<feature type="compositionally biased region" description="Low complexity" evidence="1">
    <location>
        <begin position="34"/>
        <end position="45"/>
    </location>
</feature>
<accession>A0ABX7B527</accession>
<feature type="domain" description="Smr" evidence="2">
    <location>
        <begin position="107"/>
        <end position="195"/>
    </location>
</feature>
<dbReference type="InterPro" id="IPR036063">
    <property type="entry name" value="Smr_dom_sf"/>
</dbReference>
<name>A0ABX7B527_9PROT</name>
<feature type="compositionally biased region" description="Basic residues" evidence="1">
    <location>
        <begin position="1"/>
        <end position="11"/>
    </location>
</feature>
<evidence type="ECO:0000256" key="1">
    <source>
        <dbReference type="SAM" id="MobiDB-lite"/>
    </source>
</evidence>
<gene>
    <name evidence="3" type="ORF">IGS68_26285</name>
</gene>
<dbReference type="PROSITE" id="PS50828">
    <property type="entry name" value="SMR"/>
    <property type="match status" value="1"/>
</dbReference>
<dbReference type="InterPro" id="IPR002625">
    <property type="entry name" value="Smr_dom"/>
</dbReference>
<evidence type="ECO:0000313" key="3">
    <source>
        <dbReference type="EMBL" id="QQP89441.1"/>
    </source>
</evidence>
<feature type="compositionally biased region" description="Basic and acidic residues" evidence="1">
    <location>
        <begin position="12"/>
        <end position="28"/>
    </location>
</feature>
<dbReference type="EMBL" id="CP067420">
    <property type="protein sequence ID" value="QQP89441.1"/>
    <property type="molecule type" value="Genomic_DNA"/>
</dbReference>
<dbReference type="PANTHER" id="PTHR35562">
    <property type="entry name" value="DNA ENDONUCLEASE SMRA-RELATED"/>
    <property type="match status" value="1"/>
</dbReference>
<protein>
    <submittedName>
        <fullName evidence="3">Smr/MutS family protein</fullName>
    </submittedName>
</protein>
<proteinExistence type="predicted"/>
<dbReference type="Pfam" id="PF01713">
    <property type="entry name" value="Smr"/>
    <property type="match status" value="1"/>
</dbReference>
<dbReference type="Gene3D" id="3.30.1370.110">
    <property type="match status" value="1"/>
</dbReference>
<dbReference type="Proteomes" id="UP000595197">
    <property type="component" value="Chromosome"/>
</dbReference>
<evidence type="ECO:0000259" key="2">
    <source>
        <dbReference type="PROSITE" id="PS50828"/>
    </source>
</evidence>